<protein>
    <submittedName>
        <fullName evidence="3">Uncharacterized protein</fullName>
    </submittedName>
</protein>
<reference evidence="4" key="1">
    <citation type="journal article" date="2015" name="PLoS Genet.">
        <title>Genome Sequence and Transcriptome Analyses of Chrysochromulina tobin: Metabolic Tools for Enhanced Algal Fitness in the Prominent Order Prymnesiales (Haptophyceae).</title>
        <authorList>
            <person name="Hovde B.T."/>
            <person name="Deodato C.R."/>
            <person name="Hunsperger H.M."/>
            <person name="Ryken S.A."/>
            <person name="Yost W."/>
            <person name="Jha R.K."/>
            <person name="Patterson J."/>
            <person name="Monnat R.J. Jr."/>
            <person name="Barlow S.B."/>
            <person name="Starkenburg S.R."/>
            <person name="Cattolico R.A."/>
        </authorList>
    </citation>
    <scope>NUCLEOTIDE SEQUENCE</scope>
    <source>
        <strain evidence="4">CCMP291</strain>
    </source>
</reference>
<keyword evidence="4" id="KW-1185">Reference proteome</keyword>
<proteinExistence type="predicted"/>
<dbReference type="Proteomes" id="UP000037460">
    <property type="component" value="Unassembled WGS sequence"/>
</dbReference>
<feature type="compositionally biased region" description="Basic and acidic residues" evidence="2">
    <location>
        <begin position="102"/>
        <end position="118"/>
    </location>
</feature>
<sequence length="549" mass="60769">MSTVHEVRLPVSIEIPVNHEVRTIRGALRDRINIQAEPKSLDDIAADKERRGALRGAYLEEVKQKATRDLQRATAAAERKQATEAAEAARIVEKMAASASKAEARKASQDEKREADKEKRMALAEEVARARSQAHMQALKKGVAAAERGEQAVAKREQLIAEVAEKGSSTVKHALEVVAARKAKEQEEAALAMEQLQQRFAAAESRRLDEAKQAFLEHEAQRQKAVAKARSAQDFELEAKRMADTAAMERAVAKREAFMSIISDAAQMFNMHAKDVAEAVRAHAMGTDDVTKMAKAEHYEKMVSAEVARGMALRAKAPSKVLCMAQRFHPEVITIKPEAIKKARATPSATLLKRLTTVSTSLLVSAPARQLGAHARRETREAKVHMSAMRRIERVASAAKRRALREALKAAELKGREIRSEILLAKKETSQLSILAKEAALADMVHANRLAAEEELAEKKMMDLMKQEAATEWHAAVLRRRAKKGVVAVRQSATRSRREALRQVVMKHAELHQTRRMQAETSRQAELGARVFTAAELALPLSSRFAPVE</sequence>
<name>A0A0M0KBY6_9EUKA</name>
<accession>A0A0M0KBY6</accession>
<evidence type="ECO:0000256" key="1">
    <source>
        <dbReference type="SAM" id="Coils"/>
    </source>
</evidence>
<dbReference type="AlphaFoldDB" id="A0A0M0KBY6"/>
<organism evidence="3 4">
    <name type="scientific">Chrysochromulina tobinii</name>
    <dbReference type="NCBI Taxonomy" id="1460289"/>
    <lineage>
        <taxon>Eukaryota</taxon>
        <taxon>Haptista</taxon>
        <taxon>Haptophyta</taxon>
        <taxon>Prymnesiophyceae</taxon>
        <taxon>Prymnesiales</taxon>
        <taxon>Chrysochromulinaceae</taxon>
        <taxon>Chrysochromulina</taxon>
    </lineage>
</organism>
<feature type="region of interest" description="Disordered" evidence="2">
    <location>
        <begin position="98"/>
        <end position="118"/>
    </location>
</feature>
<comment type="caution">
    <text evidence="3">The sequence shown here is derived from an EMBL/GenBank/DDBJ whole genome shotgun (WGS) entry which is preliminary data.</text>
</comment>
<dbReference type="EMBL" id="JWZX01000700">
    <property type="protein sequence ID" value="KOO35928.1"/>
    <property type="molecule type" value="Genomic_DNA"/>
</dbReference>
<keyword evidence="1" id="KW-0175">Coiled coil</keyword>
<evidence type="ECO:0000313" key="4">
    <source>
        <dbReference type="Proteomes" id="UP000037460"/>
    </source>
</evidence>
<evidence type="ECO:0000256" key="2">
    <source>
        <dbReference type="SAM" id="MobiDB-lite"/>
    </source>
</evidence>
<gene>
    <name evidence="3" type="ORF">Ctob_014242</name>
</gene>
<evidence type="ECO:0000313" key="3">
    <source>
        <dbReference type="EMBL" id="KOO35928.1"/>
    </source>
</evidence>
<feature type="coiled-coil region" evidence="1">
    <location>
        <begin position="179"/>
        <end position="228"/>
    </location>
</feature>